<evidence type="ECO:0000313" key="1">
    <source>
        <dbReference type="EMBL" id="KGA40862.1"/>
    </source>
</evidence>
<sequence length="140" mass="16362">MNKIHQEDYSLPVKQALIDLLFKEMGNPPSHKTRIAAVSLLFKDLTYSAERGGYHPVEIRLISRNGEWHFDYITDFSYMGTVYPELEKEIDISWSQQYVFLAHVGDLPINAGKELFELWQSNFIQYHAMNAYTITVLWES</sequence>
<dbReference type="PANTHER" id="PTHR38978:SF2">
    <property type="entry name" value="DUF2787 DOMAIN-CONTAINING PROTEIN"/>
    <property type="match status" value="1"/>
</dbReference>
<dbReference type="EMBL" id="JQOF01000011">
    <property type="protein sequence ID" value="KGA40862.1"/>
    <property type="molecule type" value="Genomic_DNA"/>
</dbReference>
<comment type="caution">
    <text evidence="1">The sequence shown here is derived from an EMBL/GenBank/DDBJ whole genome shotgun (WGS) entry which is preliminary data.</text>
</comment>
<dbReference type="InterPro" id="IPR021248">
    <property type="entry name" value="DUF2787"/>
</dbReference>
<evidence type="ECO:0008006" key="3">
    <source>
        <dbReference type="Google" id="ProtNLM"/>
    </source>
</evidence>
<keyword evidence="2" id="KW-1185">Reference proteome</keyword>
<proteinExistence type="predicted"/>
<dbReference type="RefSeq" id="WP_044206461.1">
    <property type="nucleotide sequence ID" value="NZ_JQOF01000011.1"/>
</dbReference>
<dbReference type="Gene3D" id="3.10.450.430">
    <property type="entry name" value="Protein of unknown function DUF2787"/>
    <property type="match status" value="1"/>
</dbReference>
<name>A0ABR4VN97_9GAMM</name>
<reference evidence="1 2" key="1">
    <citation type="submission" date="2014-08" db="EMBL/GenBank/DDBJ databases">
        <title>Genome sequences of NCPPB Pectobacterium isolates.</title>
        <authorList>
            <person name="Glover R.H."/>
            <person name="Sapp M."/>
            <person name="Elphinstone J."/>
        </authorList>
    </citation>
    <scope>NUCLEOTIDE SEQUENCE [LARGE SCALE GENOMIC DNA]</scope>
    <source>
        <strain evidence="1 2">NCPPB3841</strain>
    </source>
</reference>
<dbReference type="PANTHER" id="PTHR38978">
    <property type="entry name" value="DUF2787 DOMAIN-CONTAINING PROTEIN"/>
    <property type="match status" value="1"/>
</dbReference>
<dbReference type="Proteomes" id="UP000029447">
    <property type="component" value="Unassembled WGS sequence"/>
</dbReference>
<gene>
    <name evidence="1" type="ORF">KU75_14335</name>
</gene>
<organism evidence="1 2">
    <name type="scientific">Pectobacterium odoriferum</name>
    <dbReference type="NCBI Taxonomy" id="78398"/>
    <lineage>
        <taxon>Bacteria</taxon>
        <taxon>Pseudomonadati</taxon>
        <taxon>Pseudomonadota</taxon>
        <taxon>Gammaproteobacteria</taxon>
        <taxon>Enterobacterales</taxon>
        <taxon>Pectobacteriaceae</taxon>
        <taxon>Pectobacterium</taxon>
    </lineage>
</organism>
<protein>
    <recommendedName>
        <fullName evidence="3">DUF2787 domain-containing protein</fullName>
    </recommendedName>
</protein>
<dbReference type="Pfam" id="PF10980">
    <property type="entry name" value="DUF2787"/>
    <property type="match status" value="1"/>
</dbReference>
<evidence type="ECO:0000313" key="2">
    <source>
        <dbReference type="Proteomes" id="UP000029447"/>
    </source>
</evidence>
<accession>A0ABR4VN97</accession>